<reference evidence="14 15" key="1">
    <citation type="submission" date="2019-09" db="EMBL/GenBank/DDBJ databases">
        <title>Ecophysiology of the spiral-shaped methanotroph Methylospira mobilis as revealed by the complete genome sequence.</title>
        <authorList>
            <person name="Oshkin I.Y."/>
            <person name="Dedysh S.N."/>
            <person name="Miroshnikov K."/>
            <person name="Danilova O.V."/>
            <person name="Hakobyan A."/>
            <person name="Liesack W."/>
        </authorList>
    </citation>
    <scope>NUCLEOTIDE SEQUENCE [LARGE SCALE GENOMIC DNA]</scope>
    <source>
        <strain evidence="14 15">Shm1</strain>
    </source>
</reference>
<dbReference type="InterPro" id="IPR000297">
    <property type="entry name" value="PPIase_PpiC"/>
</dbReference>
<dbReference type="GO" id="GO:0003755">
    <property type="term" value="F:peptidyl-prolyl cis-trans isomerase activity"/>
    <property type="evidence" value="ECO:0007669"/>
    <property type="project" value="UniProtKB-KW"/>
</dbReference>
<dbReference type="Gene3D" id="3.10.50.40">
    <property type="match status" value="1"/>
</dbReference>
<keyword evidence="4 12" id="KW-0812">Transmembrane</keyword>
<comment type="similarity">
    <text evidence="8">Belongs to the PpiD chaperone family.</text>
</comment>
<dbReference type="PROSITE" id="PS50198">
    <property type="entry name" value="PPIC_PPIASE_2"/>
    <property type="match status" value="1"/>
</dbReference>
<keyword evidence="3" id="KW-0997">Cell inner membrane</keyword>
<feature type="transmembrane region" description="Helical" evidence="12">
    <location>
        <begin position="12"/>
        <end position="30"/>
    </location>
</feature>
<dbReference type="InParanoid" id="A0A5Q0BIA5"/>
<keyword evidence="11" id="KW-0697">Rotamase</keyword>
<dbReference type="PANTHER" id="PTHR47529">
    <property type="entry name" value="PEPTIDYL-PROLYL CIS-TRANS ISOMERASE D"/>
    <property type="match status" value="1"/>
</dbReference>
<dbReference type="KEGG" id="mmob:F6R98_09695"/>
<keyword evidence="7" id="KW-0143">Chaperone</keyword>
<dbReference type="SUPFAM" id="SSF54534">
    <property type="entry name" value="FKBP-like"/>
    <property type="match status" value="1"/>
</dbReference>
<evidence type="ECO:0000256" key="3">
    <source>
        <dbReference type="ARBA" id="ARBA00022519"/>
    </source>
</evidence>
<evidence type="ECO:0000259" key="13">
    <source>
        <dbReference type="PROSITE" id="PS50198"/>
    </source>
</evidence>
<dbReference type="Gene3D" id="1.10.4030.10">
    <property type="entry name" value="Porin chaperone SurA, peptide-binding domain"/>
    <property type="match status" value="1"/>
</dbReference>
<evidence type="ECO:0000256" key="9">
    <source>
        <dbReference type="ARBA" id="ARBA00040743"/>
    </source>
</evidence>
<evidence type="ECO:0000256" key="7">
    <source>
        <dbReference type="ARBA" id="ARBA00023186"/>
    </source>
</evidence>
<dbReference type="OrthoDB" id="9812372at2"/>
<dbReference type="EMBL" id="CP044205">
    <property type="protein sequence ID" value="QFY42852.1"/>
    <property type="molecule type" value="Genomic_DNA"/>
</dbReference>
<keyword evidence="11 14" id="KW-0413">Isomerase</keyword>
<feature type="domain" description="PpiC" evidence="13">
    <location>
        <begin position="256"/>
        <end position="358"/>
    </location>
</feature>
<dbReference type="InterPro" id="IPR046357">
    <property type="entry name" value="PPIase_dom_sf"/>
</dbReference>
<evidence type="ECO:0000256" key="5">
    <source>
        <dbReference type="ARBA" id="ARBA00022989"/>
    </source>
</evidence>
<dbReference type="InterPro" id="IPR023058">
    <property type="entry name" value="PPIase_PpiC_CS"/>
</dbReference>
<dbReference type="InterPro" id="IPR027304">
    <property type="entry name" value="Trigger_fact/SurA_dom_sf"/>
</dbReference>
<organism evidence="14 15">
    <name type="scientific">Candidatus Methylospira mobilis</name>
    <dbReference type="NCBI Taxonomy" id="1808979"/>
    <lineage>
        <taxon>Bacteria</taxon>
        <taxon>Pseudomonadati</taxon>
        <taxon>Pseudomonadota</taxon>
        <taxon>Gammaproteobacteria</taxon>
        <taxon>Methylococcales</taxon>
        <taxon>Methylococcaceae</taxon>
        <taxon>Candidatus Methylospira</taxon>
    </lineage>
</organism>
<proteinExistence type="inferred from homology"/>
<dbReference type="InterPro" id="IPR052029">
    <property type="entry name" value="PpiD_chaperone"/>
</dbReference>
<evidence type="ECO:0000256" key="12">
    <source>
        <dbReference type="SAM" id="Phobius"/>
    </source>
</evidence>
<protein>
    <recommendedName>
        <fullName evidence="9">Periplasmic chaperone PpiD</fullName>
    </recommendedName>
    <alternativeName>
        <fullName evidence="10">Periplasmic folding chaperone</fullName>
    </alternativeName>
</protein>
<accession>A0A5Q0BIA5</accession>
<dbReference type="FunCoup" id="A0A5Q0BIA5">
    <property type="interactions" value="234"/>
</dbReference>
<dbReference type="RefSeq" id="WP_153248844.1">
    <property type="nucleotide sequence ID" value="NZ_CP044205.1"/>
</dbReference>
<keyword evidence="5 12" id="KW-1133">Transmembrane helix</keyword>
<dbReference type="SUPFAM" id="SSF109998">
    <property type="entry name" value="Triger factor/SurA peptide-binding domain-like"/>
    <property type="match status" value="1"/>
</dbReference>
<gene>
    <name evidence="14" type="ORF">F6R98_09695</name>
</gene>
<comment type="subcellular location">
    <subcellularLocation>
        <location evidence="1">Cell inner membrane</location>
        <topology evidence="1">Single-pass type II membrane protein</topology>
        <orientation evidence="1">Periplasmic side</orientation>
    </subcellularLocation>
</comment>
<dbReference type="PROSITE" id="PS01096">
    <property type="entry name" value="PPIC_PPIASE_1"/>
    <property type="match status" value="1"/>
</dbReference>
<evidence type="ECO:0000256" key="4">
    <source>
        <dbReference type="ARBA" id="ARBA00022692"/>
    </source>
</evidence>
<evidence type="ECO:0000256" key="2">
    <source>
        <dbReference type="ARBA" id="ARBA00022475"/>
    </source>
</evidence>
<dbReference type="AlphaFoldDB" id="A0A5Q0BIA5"/>
<evidence type="ECO:0000313" key="14">
    <source>
        <dbReference type="EMBL" id="QFY42852.1"/>
    </source>
</evidence>
<dbReference type="Pfam" id="PF13616">
    <property type="entry name" value="Rotamase_3"/>
    <property type="match status" value="1"/>
</dbReference>
<name>A0A5Q0BIA5_9GAMM</name>
<evidence type="ECO:0000256" key="11">
    <source>
        <dbReference type="PROSITE-ProRule" id="PRU00278"/>
    </source>
</evidence>
<evidence type="ECO:0000256" key="8">
    <source>
        <dbReference type="ARBA" id="ARBA00038408"/>
    </source>
</evidence>
<evidence type="ECO:0000256" key="10">
    <source>
        <dbReference type="ARBA" id="ARBA00042775"/>
    </source>
</evidence>
<keyword evidence="2" id="KW-1003">Cell membrane</keyword>
<dbReference type="Pfam" id="PF13624">
    <property type="entry name" value="SurA_N_3"/>
    <property type="match status" value="1"/>
</dbReference>
<dbReference type="PANTHER" id="PTHR47529:SF1">
    <property type="entry name" value="PERIPLASMIC CHAPERONE PPID"/>
    <property type="match status" value="1"/>
</dbReference>
<keyword evidence="15" id="KW-1185">Reference proteome</keyword>
<dbReference type="GO" id="GO:0005886">
    <property type="term" value="C:plasma membrane"/>
    <property type="evidence" value="ECO:0007669"/>
    <property type="project" value="UniProtKB-SubCell"/>
</dbReference>
<dbReference type="Proteomes" id="UP000325755">
    <property type="component" value="Chromosome"/>
</dbReference>
<sequence length="626" mass="69722">MLQAIRDKAQGVFAWAMLILVGIPFTLWGIENYFEGGKETPVAQVSGHEIFERDVNRAYEGMLSSIAGLGQYDETQIRQEALNKLIADTLVAKFTSDNLMVVGDEDIRAFVQGLPYFQTDAQFDKEKYKQVLRAQGSTPAQFAEQIRNALIQEQVQRGITETAFTTHRQLEEFYRLRNQSRSIEYLTIALQRNIENVGSDEITAFYHEHEAEFVTPEKVAIQYLSVSLDDVASASQVSEDDLKGLYEEQKNHVANNERRRVSHILIAADAAVNPEEDRKAKDKAGEIYQRIIKGEDFSRLASTSSDDKVSSAKGGDLGIMSRDAMDRSFSDAAFKLAKGQVSAPVRTAFGYHLIRVTEIDRDELRSFQEMRPELLKTAQRSAAENRFYEIGQTLTEQAFEHPDSLEAAAAALNLKIQETAPFTHNEAGNGITSEAAVRDAAFSDDVLNGKNSEAIELGAERVAVLRVKTHIPSATLDLATVSPDIIKRLSEQKKREQTRKKSNELFEQAKQGASLSALAKSGGYILQQSQNLLRTGNNLPSELIAAVFKAPRSLSDAEPVQAALNNGDQIIFRLIAVKDGDLNKIDPKELEMASEYLQKKTAQDDFDGWVDQLRVNADVHVSNKKE</sequence>
<keyword evidence="6 12" id="KW-0472">Membrane</keyword>
<evidence type="ECO:0000256" key="6">
    <source>
        <dbReference type="ARBA" id="ARBA00023136"/>
    </source>
</evidence>
<evidence type="ECO:0000313" key="15">
    <source>
        <dbReference type="Proteomes" id="UP000325755"/>
    </source>
</evidence>
<evidence type="ECO:0000256" key="1">
    <source>
        <dbReference type="ARBA" id="ARBA00004382"/>
    </source>
</evidence>